<keyword evidence="2" id="KW-1185">Reference proteome</keyword>
<dbReference type="Proteomes" id="UP001060170">
    <property type="component" value="Chromosome 2"/>
</dbReference>
<protein>
    <submittedName>
        <fullName evidence="1">Uncharacterized protein</fullName>
    </submittedName>
</protein>
<evidence type="ECO:0000313" key="2">
    <source>
        <dbReference type="Proteomes" id="UP001060170"/>
    </source>
</evidence>
<dbReference type="EMBL" id="CM045866">
    <property type="protein sequence ID" value="KAI7961478.1"/>
    <property type="molecule type" value="Genomic_DNA"/>
</dbReference>
<sequence length="208" mass="22874">MILGIATNRNGSFYGIAKISCTGVVNGVGIVPRGEEKKPARSSSGNPSKISQCQSADAVHAASASSQAGHVQGEGLESPLENQNLSSSPDSEPITIGRDVDIIPIMSLLYLRWHIKLLQMISCDPVRGHKRPVPQPLEQSHCDGRSQLIYMYPTIPKFILTPHDLKSSGTWRAFSPWDSMGTFVDQALREFSGSDVRVYKLIWRRMVI</sequence>
<proteinExistence type="predicted"/>
<reference evidence="2" key="2">
    <citation type="journal article" date="2018" name="Mol. Plant Microbe Interact.">
        <title>Genome sequence resources for the wheat stripe rust pathogen (Puccinia striiformis f. sp. tritici) and the barley stripe rust pathogen (Puccinia striiformis f. sp. hordei).</title>
        <authorList>
            <person name="Xia C."/>
            <person name="Wang M."/>
            <person name="Yin C."/>
            <person name="Cornejo O.E."/>
            <person name="Hulbert S.H."/>
            <person name="Chen X."/>
        </authorList>
    </citation>
    <scope>NUCLEOTIDE SEQUENCE [LARGE SCALE GENOMIC DNA]</scope>
    <source>
        <strain evidence="2">93-210</strain>
    </source>
</reference>
<comment type="caution">
    <text evidence="1">The sequence shown here is derived from an EMBL/GenBank/DDBJ whole genome shotgun (WGS) entry which is preliminary data.</text>
</comment>
<accession>A0ACC0EYI5</accession>
<organism evidence="1 2">
    <name type="scientific">Puccinia striiformis f. sp. tritici</name>
    <dbReference type="NCBI Taxonomy" id="168172"/>
    <lineage>
        <taxon>Eukaryota</taxon>
        <taxon>Fungi</taxon>
        <taxon>Dikarya</taxon>
        <taxon>Basidiomycota</taxon>
        <taxon>Pucciniomycotina</taxon>
        <taxon>Pucciniomycetes</taxon>
        <taxon>Pucciniales</taxon>
        <taxon>Pucciniaceae</taxon>
        <taxon>Puccinia</taxon>
    </lineage>
</organism>
<gene>
    <name evidence="1" type="ORF">MJO28_001967</name>
</gene>
<reference evidence="1 2" key="3">
    <citation type="journal article" date="2022" name="Microbiol. Spectr.">
        <title>Folding features and dynamics of 3D genome architecture in plant fungal pathogens.</title>
        <authorList>
            <person name="Xia C."/>
        </authorList>
    </citation>
    <scope>NUCLEOTIDE SEQUENCE [LARGE SCALE GENOMIC DNA]</scope>
    <source>
        <strain evidence="1 2">93-210</strain>
    </source>
</reference>
<evidence type="ECO:0000313" key="1">
    <source>
        <dbReference type="EMBL" id="KAI7961478.1"/>
    </source>
</evidence>
<reference evidence="2" key="1">
    <citation type="journal article" date="2018" name="BMC Genomics">
        <title>Genomic insights into host adaptation between the wheat stripe rust pathogen (Puccinia striiformis f. sp. tritici) and the barley stripe rust pathogen (Puccinia striiformis f. sp. hordei).</title>
        <authorList>
            <person name="Xia C."/>
            <person name="Wang M."/>
            <person name="Yin C."/>
            <person name="Cornejo O.E."/>
            <person name="Hulbert S.H."/>
            <person name="Chen X."/>
        </authorList>
    </citation>
    <scope>NUCLEOTIDE SEQUENCE [LARGE SCALE GENOMIC DNA]</scope>
    <source>
        <strain evidence="2">93-210</strain>
    </source>
</reference>
<name>A0ACC0EYI5_9BASI</name>